<evidence type="ECO:0000313" key="2">
    <source>
        <dbReference type="Proteomes" id="UP000193411"/>
    </source>
</evidence>
<evidence type="ECO:0000313" key="1">
    <source>
        <dbReference type="EMBL" id="ORZ20188.1"/>
    </source>
</evidence>
<reference evidence="1 2" key="1">
    <citation type="submission" date="2016-07" db="EMBL/GenBank/DDBJ databases">
        <title>Pervasive Adenine N6-methylation of Active Genes in Fungi.</title>
        <authorList>
            <consortium name="DOE Joint Genome Institute"/>
            <person name="Mondo S.J."/>
            <person name="Dannebaum R.O."/>
            <person name="Kuo R.C."/>
            <person name="Labutti K."/>
            <person name="Haridas S."/>
            <person name="Kuo A."/>
            <person name="Salamov A."/>
            <person name="Ahrendt S.R."/>
            <person name="Lipzen A."/>
            <person name="Sullivan W."/>
            <person name="Andreopoulos W.B."/>
            <person name="Clum A."/>
            <person name="Lindquist E."/>
            <person name="Daum C."/>
            <person name="Ramamoorthy G.K."/>
            <person name="Gryganskyi A."/>
            <person name="Culley D."/>
            <person name="Magnuson J.K."/>
            <person name="James T.Y."/>
            <person name="O'Malley M.A."/>
            <person name="Stajich J.E."/>
            <person name="Spatafora J.W."/>
            <person name="Visel A."/>
            <person name="Grigoriev I.V."/>
        </authorList>
    </citation>
    <scope>NUCLEOTIDE SEQUENCE [LARGE SCALE GENOMIC DNA]</scope>
    <source>
        <strain evidence="1 2">PL171</strain>
    </source>
</reference>
<accession>A0A1Y2GT80</accession>
<dbReference type="EMBL" id="MCFL01000422">
    <property type="protein sequence ID" value="ORZ20188.1"/>
    <property type="molecule type" value="Genomic_DNA"/>
</dbReference>
<dbReference type="STRING" id="765915.A0A1Y2GT80"/>
<dbReference type="Proteomes" id="UP000193411">
    <property type="component" value="Unassembled WGS sequence"/>
</dbReference>
<keyword evidence="2" id="KW-1185">Reference proteome</keyword>
<protein>
    <submittedName>
        <fullName evidence="1">Uncharacterized protein</fullName>
    </submittedName>
</protein>
<gene>
    <name evidence="1" type="ORF">BCR44DRAFT_1456289</name>
</gene>
<comment type="caution">
    <text evidence="1">The sequence shown here is derived from an EMBL/GenBank/DDBJ whole genome shotgun (WGS) entry which is preliminary data.</text>
</comment>
<sequence>MTDLMIVDAQASAITGWATVARLKPYYQCRCAPRASYCRWNQVFYKSHTKAKMIWPQPSTSPQPFSAAKRADSLCVQHNPPTPWFARQGPCPAGRQLPRSLVLPHLVALCFSCGSLDHLRNACPTRPPVKTLPPSFSFPAPAPASAGGVSYADAAKQALNKVDSVERDLRAEVAYLAGQVNDMKEQLAKFCARQDELLAALKLVQDKVAKQVEELDTRQESLASTVKGLSASLETLTTELDAESEMMSERYMRVNRDLAIVEADLAVVLDELWQSKDFAAALTAAQELSWAHKAKKKGVLSPEDI</sequence>
<organism evidence="1 2">
    <name type="scientific">Catenaria anguillulae PL171</name>
    <dbReference type="NCBI Taxonomy" id="765915"/>
    <lineage>
        <taxon>Eukaryota</taxon>
        <taxon>Fungi</taxon>
        <taxon>Fungi incertae sedis</taxon>
        <taxon>Blastocladiomycota</taxon>
        <taxon>Blastocladiomycetes</taxon>
        <taxon>Blastocladiales</taxon>
        <taxon>Catenariaceae</taxon>
        <taxon>Catenaria</taxon>
    </lineage>
</organism>
<name>A0A1Y2GT80_9FUNG</name>
<proteinExistence type="predicted"/>
<dbReference type="AlphaFoldDB" id="A0A1Y2GT80"/>